<protein>
    <recommendedName>
        <fullName evidence="4">Glycosyltransferase 2-like domain-containing protein</fullName>
    </recommendedName>
</protein>
<dbReference type="Gene3D" id="3.90.550.10">
    <property type="entry name" value="Spore Coat Polysaccharide Biosynthesis Protein SpsA, Chain A"/>
    <property type="match status" value="1"/>
</dbReference>
<dbReference type="AlphaFoldDB" id="A0A2M7VDV7"/>
<keyword evidence="3" id="KW-0808">Transferase</keyword>
<evidence type="ECO:0000259" key="4">
    <source>
        <dbReference type="Pfam" id="PF00535"/>
    </source>
</evidence>
<keyword evidence="2" id="KW-0328">Glycosyltransferase</keyword>
<dbReference type="Pfam" id="PF00535">
    <property type="entry name" value="Glycos_transf_2"/>
    <property type="match status" value="1"/>
</dbReference>
<accession>A0A2M7VDV7</accession>
<dbReference type="InterPro" id="IPR029044">
    <property type="entry name" value="Nucleotide-diphossugar_trans"/>
</dbReference>
<dbReference type="Proteomes" id="UP000230405">
    <property type="component" value="Unassembled WGS sequence"/>
</dbReference>
<gene>
    <name evidence="5" type="ORF">COX77_03920</name>
</gene>
<name>A0A2M7VDV7_9BACT</name>
<organism evidence="5 6">
    <name type="scientific">Candidatus Komeilibacteria bacterium CG_4_10_14_0_2_um_filter_37_10</name>
    <dbReference type="NCBI Taxonomy" id="1974470"/>
    <lineage>
        <taxon>Bacteria</taxon>
        <taxon>Candidatus Komeiliibacteriota</taxon>
    </lineage>
</organism>
<evidence type="ECO:0000313" key="5">
    <source>
        <dbReference type="EMBL" id="PIZ98647.1"/>
    </source>
</evidence>
<evidence type="ECO:0000313" key="6">
    <source>
        <dbReference type="Proteomes" id="UP000230405"/>
    </source>
</evidence>
<evidence type="ECO:0000256" key="2">
    <source>
        <dbReference type="ARBA" id="ARBA00022676"/>
    </source>
</evidence>
<dbReference type="InterPro" id="IPR001173">
    <property type="entry name" value="Glyco_trans_2-like"/>
</dbReference>
<comment type="caution">
    <text evidence="5">The sequence shown here is derived from an EMBL/GenBank/DDBJ whole genome shotgun (WGS) entry which is preliminary data.</text>
</comment>
<dbReference type="GO" id="GO:0016757">
    <property type="term" value="F:glycosyltransferase activity"/>
    <property type="evidence" value="ECO:0007669"/>
    <property type="project" value="UniProtKB-KW"/>
</dbReference>
<dbReference type="PANTHER" id="PTHR43179:SF12">
    <property type="entry name" value="GALACTOFURANOSYLTRANSFERASE GLFT2"/>
    <property type="match status" value="1"/>
</dbReference>
<proteinExistence type="inferred from homology"/>
<evidence type="ECO:0000256" key="3">
    <source>
        <dbReference type="ARBA" id="ARBA00022679"/>
    </source>
</evidence>
<comment type="similarity">
    <text evidence="1">Belongs to the glycosyltransferase 2 family.</text>
</comment>
<reference evidence="6" key="1">
    <citation type="submission" date="2017-09" db="EMBL/GenBank/DDBJ databases">
        <title>Depth-based differentiation of microbial function through sediment-hosted aquifers and enrichment of novel symbionts in the deep terrestrial subsurface.</title>
        <authorList>
            <person name="Probst A.J."/>
            <person name="Ladd B."/>
            <person name="Jarett J.K."/>
            <person name="Geller-Mcgrath D.E."/>
            <person name="Sieber C.M.K."/>
            <person name="Emerson J.B."/>
            <person name="Anantharaman K."/>
            <person name="Thomas B.C."/>
            <person name="Malmstrom R."/>
            <person name="Stieglmeier M."/>
            <person name="Klingl A."/>
            <person name="Woyke T."/>
            <person name="Ryan C.M."/>
            <person name="Banfield J.F."/>
        </authorList>
    </citation>
    <scope>NUCLEOTIDE SEQUENCE [LARGE SCALE GENOMIC DNA]</scope>
</reference>
<dbReference type="EMBL" id="PFPO01000073">
    <property type="protein sequence ID" value="PIZ98647.1"/>
    <property type="molecule type" value="Genomic_DNA"/>
</dbReference>
<sequence length="342" mass="40367">MIKNSKKLSIIVVTRNADNYLYDCLNSVFAQDLENTEFDLLIIDNCSNDDTIRIIQENYPQIKFIQLKNNVGFSKAYNLGIAWTKGEYILCLNQDVVLDKEYCSTLIEYLNQNVTTAAVTGKILRYDFLQHQTVNTIDTLGIQVKHNHQFIDFAQGQNNISDYNQVVEIFGVSAAVAIYRRVALDQVKINYTGYQAEYFDEDFFAYKEDIDLAYRLRLNNWQSFMIPNAIAYHARANRGVVGLTDHQIGRLAYKKNHYLNYLSYRNHLAVLLKNEFLVNLIIDSPQIIWYELKKILFMSLTNKYFWLKLLLAIKFYRRIWKKRKLVKKMIKVNYTNIRQWYV</sequence>
<dbReference type="SUPFAM" id="SSF53448">
    <property type="entry name" value="Nucleotide-diphospho-sugar transferases"/>
    <property type="match status" value="1"/>
</dbReference>
<evidence type="ECO:0000256" key="1">
    <source>
        <dbReference type="ARBA" id="ARBA00006739"/>
    </source>
</evidence>
<dbReference type="PANTHER" id="PTHR43179">
    <property type="entry name" value="RHAMNOSYLTRANSFERASE WBBL"/>
    <property type="match status" value="1"/>
</dbReference>
<dbReference type="CDD" id="cd04186">
    <property type="entry name" value="GT_2_like_c"/>
    <property type="match status" value="1"/>
</dbReference>
<feature type="domain" description="Glycosyltransferase 2-like" evidence="4">
    <location>
        <begin position="9"/>
        <end position="131"/>
    </location>
</feature>